<dbReference type="InterPro" id="IPR011033">
    <property type="entry name" value="PRC_barrel-like_sf"/>
</dbReference>
<dbReference type="Gene3D" id="2.30.30.240">
    <property type="entry name" value="PRC-barrel domain"/>
    <property type="match status" value="1"/>
</dbReference>
<dbReference type="RefSeq" id="WP_056875627.1">
    <property type="nucleotide sequence ID" value="NZ_JAVDXQ010000006.1"/>
</dbReference>
<dbReference type="Pfam" id="PF05239">
    <property type="entry name" value="PRC"/>
    <property type="match status" value="1"/>
</dbReference>
<proteinExistence type="predicted"/>
<evidence type="ECO:0000313" key="3">
    <source>
        <dbReference type="Proteomes" id="UP001180536"/>
    </source>
</evidence>
<name>A0ABU1ZGA7_9BURK</name>
<dbReference type="SUPFAM" id="SSF50346">
    <property type="entry name" value="PRC-barrel domain"/>
    <property type="match status" value="1"/>
</dbReference>
<dbReference type="Proteomes" id="UP001180536">
    <property type="component" value="Unassembled WGS sequence"/>
</dbReference>
<keyword evidence="3" id="KW-1185">Reference proteome</keyword>
<sequence>MSLHPTISSSKVEGTDVYNLAGEKLGAIGDLVIDKRNGHVRYAALEFGGFLGLGADRFPLPWSMLTYDTEKDGYVVNLDMEQLRSGPRYAKDSEPAWSEEYGRHVYGYYGAPWGI</sequence>
<gene>
    <name evidence="2" type="ORF">J2X16_004363</name>
</gene>
<dbReference type="InterPro" id="IPR027275">
    <property type="entry name" value="PRC-brl_dom"/>
</dbReference>
<feature type="domain" description="PRC-barrel" evidence="1">
    <location>
        <begin position="7"/>
        <end position="79"/>
    </location>
</feature>
<accession>A0ABU1ZGA7</accession>
<organism evidence="2 3">
    <name type="scientific">Pelomonas aquatica</name>
    <dbReference type="NCBI Taxonomy" id="431058"/>
    <lineage>
        <taxon>Bacteria</taxon>
        <taxon>Pseudomonadati</taxon>
        <taxon>Pseudomonadota</taxon>
        <taxon>Betaproteobacteria</taxon>
        <taxon>Burkholderiales</taxon>
        <taxon>Sphaerotilaceae</taxon>
        <taxon>Roseateles</taxon>
    </lineage>
</organism>
<dbReference type="PANTHER" id="PTHR36505">
    <property type="entry name" value="BLR1072 PROTEIN"/>
    <property type="match status" value="1"/>
</dbReference>
<evidence type="ECO:0000259" key="1">
    <source>
        <dbReference type="Pfam" id="PF05239"/>
    </source>
</evidence>
<reference evidence="2 3" key="1">
    <citation type="submission" date="2023-07" db="EMBL/GenBank/DDBJ databases">
        <title>Sorghum-associated microbial communities from plants grown in Nebraska, USA.</title>
        <authorList>
            <person name="Schachtman D."/>
        </authorList>
    </citation>
    <scope>NUCLEOTIDE SEQUENCE [LARGE SCALE GENOMIC DNA]</scope>
    <source>
        <strain evidence="2 3">BE310</strain>
    </source>
</reference>
<dbReference type="PANTHER" id="PTHR36505:SF1">
    <property type="entry name" value="BLR1072 PROTEIN"/>
    <property type="match status" value="1"/>
</dbReference>
<comment type="caution">
    <text evidence="2">The sequence shown here is derived from an EMBL/GenBank/DDBJ whole genome shotgun (WGS) entry which is preliminary data.</text>
</comment>
<dbReference type="EMBL" id="JAVDXQ010000006">
    <property type="protein sequence ID" value="MDR7298995.1"/>
    <property type="molecule type" value="Genomic_DNA"/>
</dbReference>
<evidence type="ECO:0000313" key="2">
    <source>
        <dbReference type="EMBL" id="MDR7298995.1"/>
    </source>
</evidence>
<protein>
    <submittedName>
        <fullName evidence="2">Sporulation protein YlmC with PRC-barrel domain</fullName>
    </submittedName>
</protein>